<dbReference type="InterPro" id="IPR040031">
    <property type="entry name" value="Codanin-1"/>
</dbReference>
<dbReference type="EMBL" id="JAWJWE010000010">
    <property type="protein sequence ID" value="KAK6630532.1"/>
    <property type="molecule type" value="Genomic_DNA"/>
</dbReference>
<comment type="caution">
    <text evidence="3">The sequence shown here is derived from an EMBL/GenBank/DDBJ whole genome shotgun (WGS) entry which is preliminary data.</text>
</comment>
<feature type="domain" description="Codanin-1 C-terminal" evidence="2">
    <location>
        <begin position="847"/>
        <end position="956"/>
    </location>
</feature>
<proteinExistence type="predicted"/>
<feature type="compositionally biased region" description="Polar residues" evidence="1">
    <location>
        <begin position="164"/>
        <end position="174"/>
    </location>
</feature>
<evidence type="ECO:0000259" key="2">
    <source>
        <dbReference type="Pfam" id="PF15296"/>
    </source>
</evidence>
<name>A0AAN8PGN3_POLSC</name>
<dbReference type="GO" id="GO:0005634">
    <property type="term" value="C:nucleus"/>
    <property type="evidence" value="ECO:0007669"/>
    <property type="project" value="TreeGrafter"/>
</dbReference>
<gene>
    <name evidence="3" type="ORF">RUM43_014517</name>
</gene>
<sequence>MAAREILSDVLNNFLPSDNLLEWLSNDTPIKHENSTFAQFECSRGEFASYFLTYLREQSSRNFEVFDAETPRKTPCSRKLNNSTTGKSSQLVHLSHNSSQFENTYLDLESLQSFPNLSSCSSVNLGSTDKKRLESTPNNVGLEQCSKENSEKKTLRRVKLFSETLETSSKQSGSPPKEMEFSSDFDNRCENKFTVSTPKSLNAQSHLSVDCFNSLNVTEASPKQAVKSQWMNQTFDVQSTENAFVAPKSKSFSGNSSLKNKDNKTGGRMSLGDFILNDLHATENRKEKKSKTKKRLNPMRISSHTSVNEKTDDSSLITLHEHVGVLPTNENQSDNTCGRSNPDENKQDSRPAESSIKRQPELDEATFTHELKLLAKIYSFLISENFCQNIMMELCFIVSLLVIQDCDRKSSESDFNFNDKKFFSSIHNCVYFAVEMLWLQRNCFILLNLSALKLLSENDRIKKFNCKLKEFLVSAYTQKQSTEDMKRCRGLSKTSMQGNVSFQYETDNRENFTSDFSFHCFRKQRDLFYNILAIWEANHLVSGWIFSVGLGSKIRSLLSISSDPINLLHLARLFRNQLITSCCGENHQEEDLNEKILQLLPTADPNKILRLRARLTSSPKRQGPCPLPDFTGHQEFYKDFILHTGHTAFHEHLKNSFCDEILRLNDTDLIENIEDEDISLDEQIEESYLQCTNILRLLAKFLGFLEFMPYRGEKSFSDRILNMHCSVRNNTLPLFDVNECLRSALRKRKLILTVPWIVSYLSMIDPYSAHLKIFQNVWTVLILIYKRLKTYANNSFYLKLTLGWIFQLPSFPNEKFYAVLDDFNEASPGEPDVTMKNYVMTRKHGLDSYGFIEYSHLYALCPYLNEINVILSENLGCNVRHIRPVTTQESSSSKSQASKQLEFNVVFQLRLEGNFLQNQSSSTRKTVEFVTERVASITIKHLVHTVIPAIKASAWVELENLPVDNPKETDSAAENRSEPLYKQLLSACEKENWEICLKRSNIAMNALLSSDLHGSVVDTCAKIVARQSVEKVERWMQSHLTLAMVKKELVSIMRKKNFKKTTDASMHESEMTGAVFKNKYQVSSDKAVEDHHGAAWPASKSIKAVRELICCFREVEVDARQVLSLIKEAAKTVKQRKDTIPAAEKTLISLTLDLVVIFCIHSKSSDLGKVFEQFSELFNSSQAEKNSHCNLERIICARNLAIISRAGNKEIAWENIGKFLFFLLKGNLLAKEHLEAQLLSLFRHNYNKDEGEQFLKLISQLLSKYTTHYGRDKFSLLLEFMTETLDEDELKSDGLS</sequence>
<evidence type="ECO:0000313" key="3">
    <source>
        <dbReference type="EMBL" id="KAK6630532.1"/>
    </source>
</evidence>
<dbReference type="InterPro" id="IPR028171">
    <property type="entry name" value="Codanin-1_C"/>
</dbReference>
<feature type="compositionally biased region" description="Basic and acidic residues" evidence="1">
    <location>
        <begin position="341"/>
        <end position="359"/>
    </location>
</feature>
<feature type="region of interest" description="Disordered" evidence="1">
    <location>
        <begin position="164"/>
        <end position="183"/>
    </location>
</feature>
<feature type="region of interest" description="Disordered" evidence="1">
    <location>
        <begin position="247"/>
        <end position="269"/>
    </location>
</feature>
<dbReference type="GO" id="GO:0006325">
    <property type="term" value="P:chromatin organization"/>
    <property type="evidence" value="ECO:0007669"/>
    <property type="project" value="TreeGrafter"/>
</dbReference>
<feature type="compositionally biased region" description="Polar residues" evidence="1">
    <location>
        <begin position="328"/>
        <end position="339"/>
    </location>
</feature>
<dbReference type="Proteomes" id="UP001372834">
    <property type="component" value="Unassembled WGS sequence"/>
</dbReference>
<dbReference type="PANTHER" id="PTHR28678">
    <property type="entry name" value="CODANIN-1"/>
    <property type="match status" value="1"/>
</dbReference>
<protein>
    <recommendedName>
        <fullName evidence="2">Codanin-1 C-terminal domain-containing protein</fullName>
    </recommendedName>
</protein>
<feature type="compositionally biased region" description="Basic and acidic residues" evidence="1">
    <location>
        <begin position="307"/>
        <end position="323"/>
    </location>
</feature>
<evidence type="ECO:0000313" key="4">
    <source>
        <dbReference type="Proteomes" id="UP001372834"/>
    </source>
</evidence>
<feature type="compositionally biased region" description="Basic residues" evidence="1">
    <location>
        <begin position="287"/>
        <end position="297"/>
    </location>
</feature>
<organism evidence="3 4">
    <name type="scientific">Polyplax serrata</name>
    <name type="common">Common mouse louse</name>
    <dbReference type="NCBI Taxonomy" id="468196"/>
    <lineage>
        <taxon>Eukaryota</taxon>
        <taxon>Metazoa</taxon>
        <taxon>Ecdysozoa</taxon>
        <taxon>Arthropoda</taxon>
        <taxon>Hexapoda</taxon>
        <taxon>Insecta</taxon>
        <taxon>Pterygota</taxon>
        <taxon>Neoptera</taxon>
        <taxon>Paraneoptera</taxon>
        <taxon>Psocodea</taxon>
        <taxon>Troctomorpha</taxon>
        <taxon>Phthiraptera</taxon>
        <taxon>Anoplura</taxon>
        <taxon>Polyplacidae</taxon>
        <taxon>Polyplax</taxon>
    </lineage>
</organism>
<accession>A0AAN8PGN3</accession>
<dbReference type="Pfam" id="PF15296">
    <property type="entry name" value="Codanin-1_C"/>
    <property type="match status" value="1"/>
</dbReference>
<feature type="region of interest" description="Disordered" evidence="1">
    <location>
        <begin position="282"/>
        <end position="359"/>
    </location>
</feature>
<dbReference type="PANTHER" id="PTHR28678:SF1">
    <property type="entry name" value="CODANIN-1"/>
    <property type="match status" value="1"/>
</dbReference>
<evidence type="ECO:0000256" key="1">
    <source>
        <dbReference type="SAM" id="MobiDB-lite"/>
    </source>
</evidence>
<reference evidence="3 4" key="1">
    <citation type="submission" date="2023-10" db="EMBL/GenBank/DDBJ databases">
        <title>Genomes of two closely related lineages of the louse Polyplax serrata with different host specificities.</title>
        <authorList>
            <person name="Martinu J."/>
            <person name="Tarabai H."/>
            <person name="Stefka J."/>
            <person name="Hypsa V."/>
        </authorList>
    </citation>
    <scope>NUCLEOTIDE SEQUENCE [LARGE SCALE GENOMIC DNA]</scope>
    <source>
        <strain evidence="3">HR10_N</strain>
    </source>
</reference>